<reference evidence="3 4" key="1">
    <citation type="submission" date="2021-03" db="EMBL/GenBank/DDBJ databases">
        <authorList>
            <person name="Grouzdev D.S."/>
        </authorList>
    </citation>
    <scope>NUCLEOTIDE SEQUENCE [LARGE SCALE GENOMIC DNA]</scope>
    <source>
        <strain evidence="3 4">M50-1</strain>
    </source>
</reference>
<evidence type="ECO:0000313" key="3">
    <source>
        <dbReference type="EMBL" id="MBP1466238.1"/>
    </source>
</evidence>
<protein>
    <submittedName>
        <fullName evidence="3">DUF4263 domain-containing protein</fullName>
    </submittedName>
</protein>
<proteinExistence type="predicted"/>
<dbReference type="Proteomes" id="UP001193081">
    <property type="component" value="Unassembled WGS sequence"/>
</dbReference>
<dbReference type="RefSeq" id="WP_135478240.1">
    <property type="nucleotide sequence ID" value="NZ_SIJK02000017.1"/>
</dbReference>
<dbReference type="InterPro" id="IPR025359">
    <property type="entry name" value="SduA_C"/>
</dbReference>
<evidence type="ECO:0000259" key="1">
    <source>
        <dbReference type="Pfam" id="PF14082"/>
    </source>
</evidence>
<evidence type="ECO:0000259" key="2">
    <source>
        <dbReference type="Pfam" id="PF21407"/>
    </source>
</evidence>
<dbReference type="EMBL" id="SIJK02000017">
    <property type="protein sequence ID" value="MBP1466238.1"/>
    <property type="molecule type" value="Genomic_DNA"/>
</dbReference>
<dbReference type="Pfam" id="PF14082">
    <property type="entry name" value="SduA_C"/>
    <property type="match status" value="1"/>
</dbReference>
<keyword evidence="4" id="KW-1185">Reference proteome</keyword>
<sequence>MTTHYDTESTSRDSARVDDIVITKPDEVEQGRTRRIMRPLLIDNARNKAASVKLTLMHQRRHSAKDPWEDADSFNLATLRAGQEVRLELSAGQTYRLYQALSDLYALSQDGVPQGQRRFIAVDGESGVVVNLQTPELVEYLLANDNPEFWEALNQLKPDVLTAVALKQQHERRSAALAEFKAQLAAEEWSEGNWQSFFEANTWIFGHGLAYQFLHSVTKQPAYGGVTVAGSGGQRGDFLLATAATIRFIVLVDIKKPQSELLTTRLYRNKVWGPSSELSGGAAQLQSNCRTWVIEGSRQDENRDLLHGEDIYTYEPKGILVIGNTRQLDDTNKRASFELFRRNLHNPEIITYDELLARAEYLVVHQEQ</sequence>
<evidence type="ECO:0000313" key="4">
    <source>
        <dbReference type="Proteomes" id="UP001193081"/>
    </source>
</evidence>
<gene>
    <name evidence="3" type="ORF">EYB53_011025</name>
</gene>
<dbReference type="InterPro" id="IPR048396">
    <property type="entry name" value="SduA_N"/>
</dbReference>
<dbReference type="Pfam" id="PF21407">
    <property type="entry name" value="SduA_N"/>
    <property type="match status" value="1"/>
</dbReference>
<comment type="caution">
    <text evidence="3">The sequence shown here is derived from an EMBL/GenBank/DDBJ whole genome shotgun (WGS) entry which is preliminary data.</text>
</comment>
<feature type="domain" description="Shedu protein SduA N-terminal" evidence="2">
    <location>
        <begin position="9"/>
        <end position="115"/>
    </location>
</feature>
<feature type="domain" description="Shedu protein SduA C-terminal" evidence="1">
    <location>
        <begin position="190"/>
        <end position="356"/>
    </location>
</feature>
<accession>A0ABS4D9W3</accession>
<name>A0ABS4D9W3_9CHLR</name>
<organism evidence="3 4">
    <name type="scientific">Candidatus Chloroploca mongolica</name>
    <dbReference type="NCBI Taxonomy" id="2528176"/>
    <lineage>
        <taxon>Bacteria</taxon>
        <taxon>Bacillati</taxon>
        <taxon>Chloroflexota</taxon>
        <taxon>Chloroflexia</taxon>
        <taxon>Chloroflexales</taxon>
        <taxon>Chloroflexineae</taxon>
        <taxon>Oscillochloridaceae</taxon>
        <taxon>Candidatus Chloroploca</taxon>
    </lineage>
</organism>